<dbReference type="GO" id="GO:0005886">
    <property type="term" value="C:plasma membrane"/>
    <property type="evidence" value="ECO:0007669"/>
    <property type="project" value="InterPro"/>
</dbReference>
<evidence type="ECO:0000256" key="1">
    <source>
        <dbReference type="SAM" id="Phobius"/>
    </source>
</evidence>
<evidence type="ECO:0000313" key="3">
    <source>
        <dbReference type="Proteomes" id="UP000320244"/>
    </source>
</evidence>
<organism evidence="2 3">
    <name type="scientific">Leekyejoonella antrihumi</name>
    <dbReference type="NCBI Taxonomy" id="1660198"/>
    <lineage>
        <taxon>Bacteria</taxon>
        <taxon>Bacillati</taxon>
        <taxon>Actinomycetota</taxon>
        <taxon>Actinomycetes</taxon>
        <taxon>Micrococcales</taxon>
        <taxon>Dermacoccaceae</taxon>
        <taxon>Leekyejoonella</taxon>
    </lineage>
</organism>
<dbReference type="AlphaFoldDB" id="A0A563E1Y6"/>
<keyword evidence="1" id="KW-0812">Transmembrane</keyword>
<reference evidence="2 3" key="1">
    <citation type="submission" date="2019-05" db="EMBL/GenBank/DDBJ databases">
        <authorList>
            <person name="Lee S.D."/>
        </authorList>
    </citation>
    <scope>NUCLEOTIDE SEQUENCE [LARGE SCALE GENOMIC DNA]</scope>
    <source>
        <strain evidence="2 3">C5-26</strain>
    </source>
</reference>
<accession>A0A563E1Y6</accession>
<dbReference type="Pfam" id="PF09604">
    <property type="entry name" value="Potass_KdpF"/>
    <property type="match status" value="1"/>
</dbReference>
<dbReference type="Proteomes" id="UP000320244">
    <property type="component" value="Unassembled WGS sequence"/>
</dbReference>
<gene>
    <name evidence="2" type="primary">kdpF</name>
    <name evidence="2" type="ORF">FGL98_10580</name>
</gene>
<comment type="caution">
    <text evidence="2">The sequence shown here is derived from an EMBL/GenBank/DDBJ whole genome shotgun (WGS) entry which is preliminary data.</text>
</comment>
<evidence type="ECO:0000313" key="2">
    <source>
        <dbReference type="EMBL" id="TWP36415.1"/>
    </source>
</evidence>
<protein>
    <submittedName>
        <fullName evidence="2">K(+)-transporting ATPase subunit F</fullName>
    </submittedName>
</protein>
<proteinExistence type="predicted"/>
<keyword evidence="3" id="KW-1185">Reference proteome</keyword>
<sequence>MTEYLVAAIIAVALVGYLIYALVRPDKF</sequence>
<dbReference type="InterPro" id="IPR011726">
    <property type="entry name" value="KdpF"/>
</dbReference>
<dbReference type="GO" id="GO:0008556">
    <property type="term" value="F:P-type potassium transmembrane transporter activity"/>
    <property type="evidence" value="ECO:0007669"/>
    <property type="project" value="InterPro"/>
</dbReference>
<keyword evidence="1" id="KW-0472">Membrane</keyword>
<name>A0A563E1Y6_9MICO</name>
<reference evidence="2 3" key="2">
    <citation type="submission" date="2019-08" db="EMBL/GenBank/DDBJ databases">
        <title>Jejuicoccus antrihumi gen. nov., sp. nov., a new member of the family Dermacoccaceae isolated from a cave.</title>
        <authorList>
            <person name="Schumann P."/>
            <person name="Kim I.S."/>
        </authorList>
    </citation>
    <scope>NUCLEOTIDE SEQUENCE [LARGE SCALE GENOMIC DNA]</scope>
    <source>
        <strain evidence="2 3">C5-26</strain>
    </source>
</reference>
<dbReference type="EMBL" id="VCQV01000012">
    <property type="protein sequence ID" value="TWP36415.1"/>
    <property type="molecule type" value="Genomic_DNA"/>
</dbReference>
<feature type="transmembrane region" description="Helical" evidence="1">
    <location>
        <begin position="6"/>
        <end position="23"/>
    </location>
</feature>
<keyword evidence="1" id="KW-1133">Transmembrane helix</keyword>
<dbReference type="NCBIfam" id="TIGR02115">
    <property type="entry name" value="potass_kdpF"/>
    <property type="match status" value="1"/>
</dbReference>